<gene>
    <name evidence="2" type="ORF">PPENT_87.1.T0380115</name>
</gene>
<evidence type="ECO:0000313" key="2">
    <source>
        <dbReference type="EMBL" id="CAD8162554.1"/>
    </source>
</evidence>
<accession>A0A8S1UDZ1</accession>
<reference evidence="2" key="1">
    <citation type="submission" date="2021-01" db="EMBL/GenBank/DDBJ databases">
        <authorList>
            <consortium name="Genoscope - CEA"/>
            <person name="William W."/>
        </authorList>
    </citation>
    <scope>NUCLEOTIDE SEQUENCE</scope>
</reference>
<keyword evidence="3" id="KW-1185">Reference proteome</keyword>
<evidence type="ECO:0000313" key="3">
    <source>
        <dbReference type="Proteomes" id="UP000689195"/>
    </source>
</evidence>
<proteinExistence type="predicted"/>
<feature type="region of interest" description="Disordered" evidence="1">
    <location>
        <begin position="1"/>
        <end position="25"/>
    </location>
</feature>
<protein>
    <submittedName>
        <fullName evidence="2">Uncharacterized protein</fullName>
    </submittedName>
</protein>
<comment type="caution">
    <text evidence="2">The sequence shown here is derived from an EMBL/GenBank/DDBJ whole genome shotgun (WGS) entry which is preliminary data.</text>
</comment>
<dbReference type="Proteomes" id="UP000689195">
    <property type="component" value="Unassembled WGS sequence"/>
</dbReference>
<name>A0A8S1UDZ1_9CILI</name>
<feature type="compositionally biased region" description="Basic residues" evidence="1">
    <location>
        <begin position="1"/>
        <end position="10"/>
    </location>
</feature>
<dbReference type="EMBL" id="CAJJDO010000038">
    <property type="protein sequence ID" value="CAD8162554.1"/>
    <property type="molecule type" value="Genomic_DNA"/>
</dbReference>
<evidence type="ECO:0000256" key="1">
    <source>
        <dbReference type="SAM" id="MobiDB-lite"/>
    </source>
</evidence>
<dbReference type="OrthoDB" id="306646at2759"/>
<dbReference type="AlphaFoldDB" id="A0A8S1UDZ1"/>
<organism evidence="2 3">
    <name type="scientific">Paramecium pentaurelia</name>
    <dbReference type="NCBI Taxonomy" id="43138"/>
    <lineage>
        <taxon>Eukaryota</taxon>
        <taxon>Sar</taxon>
        <taxon>Alveolata</taxon>
        <taxon>Ciliophora</taxon>
        <taxon>Intramacronucleata</taxon>
        <taxon>Oligohymenophorea</taxon>
        <taxon>Peniculida</taxon>
        <taxon>Parameciidae</taxon>
        <taxon>Paramecium</taxon>
    </lineage>
</organism>
<sequence>MKRSSNKLQKKNASQPQTENRGKPSQLKLLQLNAPEIWTNQHKCLQIIKYLTDTGRHNFLHQAGKHSNKDVDHENQQYNQDTKIYFEQAQEIAEKLFNIQCSSKRCIVFYFRYINEEKITYDFSEYIQNKDFVEILSSIQLLLTKSFIQDLIIILSSHNSINSITDMLLENKGAPSNYSHIIKNFFIQKKIDTMIEQKTITPDIETIRNEFEDFLKDPQTKYLVRVFICDILSIFYTQTTDQSNLDEQFEMAEVNDFDNIYQ</sequence>